<dbReference type="PANTHER" id="PTHR21597:SF0">
    <property type="entry name" value="THO COMPLEX SUBUNIT 2"/>
    <property type="match status" value="1"/>
</dbReference>
<dbReference type="EMBL" id="JAHRHJ020000005">
    <property type="protein sequence ID" value="KAH9314242.1"/>
    <property type="molecule type" value="Genomic_DNA"/>
</dbReference>
<proteinExistence type="predicted"/>
<dbReference type="GO" id="GO:0000445">
    <property type="term" value="C:THO complex part of transcription export complex"/>
    <property type="evidence" value="ECO:0007669"/>
    <property type="project" value="TreeGrafter"/>
</dbReference>
<protein>
    <recommendedName>
        <fullName evidence="2">THO complex subunit 2 N-terminal domain-containing protein</fullName>
    </recommendedName>
</protein>
<comment type="caution">
    <text evidence="3">The sequence shown here is derived from an EMBL/GenBank/DDBJ whole genome shotgun (WGS) entry which is preliminary data.</text>
</comment>
<dbReference type="GO" id="GO:0006397">
    <property type="term" value="P:mRNA processing"/>
    <property type="evidence" value="ECO:0007669"/>
    <property type="project" value="InterPro"/>
</dbReference>
<reference evidence="3 4" key="1">
    <citation type="journal article" date="2021" name="Nat. Plants">
        <title>The Taxus genome provides insights into paclitaxel biosynthesis.</title>
        <authorList>
            <person name="Xiong X."/>
            <person name="Gou J."/>
            <person name="Liao Q."/>
            <person name="Li Y."/>
            <person name="Zhou Q."/>
            <person name="Bi G."/>
            <person name="Li C."/>
            <person name="Du R."/>
            <person name="Wang X."/>
            <person name="Sun T."/>
            <person name="Guo L."/>
            <person name="Liang H."/>
            <person name="Lu P."/>
            <person name="Wu Y."/>
            <person name="Zhang Z."/>
            <person name="Ro D.K."/>
            <person name="Shang Y."/>
            <person name="Huang S."/>
            <person name="Yan J."/>
        </authorList>
    </citation>
    <scope>NUCLEOTIDE SEQUENCE [LARGE SCALE GENOMIC DNA]</scope>
    <source>
        <strain evidence="3">Ta-2019</strain>
    </source>
</reference>
<evidence type="ECO:0000313" key="4">
    <source>
        <dbReference type="Proteomes" id="UP000824469"/>
    </source>
</evidence>
<dbReference type="PANTHER" id="PTHR21597">
    <property type="entry name" value="THO2 PROTEIN"/>
    <property type="match status" value="1"/>
</dbReference>
<dbReference type="InterPro" id="IPR032302">
    <property type="entry name" value="THOC2_N"/>
</dbReference>
<dbReference type="GO" id="GO:0003729">
    <property type="term" value="F:mRNA binding"/>
    <property type="evidence" value="ECO:0007669"/>
    <property type="project" value="TreeGrafter"/>
</dbReference>
<accession>A0AA38LB03</accession>
<dbReference type="GO" id="GO:0006406">
    <property type="term" value="P:mRNA export from nucleus"/>
    <property type="evidence" value="ECO:0007669"/>
    <property type="project" value="InterPro"/>
</dbReference>
<feature type="region of interest" description="Disordered" evidence="1">
    <location>
        <begin position="178"/>
        <end position="222"/>
    </location>
</feature>
<organism evidence="3 4">
    <name type="scientific">Taxus chinensis</name>
    <name type="common">Chinese yew</name>
    <name type="synonym">Taxus wallichiana var. chinensis</name>
    <dbReference type="NCBI Taxonomy" id="29808"/>
    <lineage>
        <taxon>Eukaryota</taxon>
        <taxon>Viridiplantae</taxon>
        <taxon>Streptophyta</taxon>
        <taxon>Embryophyta</taxon>
        <taxon>Tracheophyta</taxon>
        <taxon>Spermatophyta</taxon>
        <taxon>Pinopsida</taxon>
        <taxon>Pinidae</taxon>
        <taxon>Conifers II</taxon>
        <taxon>Cupressales</taxon>
        <taxon>Taxaceae</taxon>
        <taxon>Taxus</taxon>
    </lineage>
</organism>
<keyword evidence="4" id="KW-1185">Reference proteome</keyword>
<evidence type="ECO:0000259" key="2">
    <source>
        <dbReference type="Pfam" id="PF16134"/>
    </source>
</evidence>
<feature type="non-terminal residue" evidence="3">
    <location>
        <position position="1"/>
    </location>
</feature>
<feature type="compositionally biased region" description="Basic and acidic residues" evidence="1">
    <location>
        <begin position="209"/>
        <end position="222"/>
    </location>
</feature>
<dbReference type="Pfam" id="PF16134">
    <property type="entry name" value="THOC2_N"/>
    <property type="match status" value="1"/>
</dbReference>
<dbReference type="AlphaFoldDB" id="A0AA38LB03"/>
<evidence type="ECO:0000313" key="3">
    <source>
        <dbReference type="EMBL" id="KAH9314242.1"/>
    </source>
</evidence>
<evidence type="ECO:0000256" key="1">
    <source>
        <dbReference type="SAM" id="MobiDB-lite"/>
    </source>
</evidence>
<feature type="domain" description="THO complex subunit 2 N-terminal" evidence="2">
    <location>
        <begin position="23"/>
        <end position="142"/>
    </location>
</feature>
<sequence>VRGELPFSKCKIAIDSVEFSEKQIKEETASILADAIAHMGQEITLPDEFRVRLIELAKWLVESGLVPVRLLQERCEAEFLWESEMIKINAADLKSKEVRVNTRLLYQQTKFNLLREESEGYAKLVTLLCQRGSSGLTHKTASGAISTIKVSTFAPLWGGISDATSKIVDKRDFEEMEEKLVGGRDAPSSVDGVIEELDRRSKKVRSRQKNGDEVGCPEEREN</sequence>
<dbReference type="InterPro" id="IPR040007">
    <property type="entry name" value="Tho2"/>
</dbReference>
<name>A0AA38LB03_TAXCH</name>
<dbReference type="Proteomes" id="UP000824469">
    <property type="component" value="Unassembled WGS sequence"/>
</dbReference>
<gene>
    <name evidence="3" type="ORF">KI387_022869</name>
</gene>